<dbReference type="InterPro" id="IPR004113">
    <property type="entry name" value="FAD-bd_oxidored_4_C"/>
</dbReference>
<keyword evidence="6" id="KW-0560">Oxidoreductase</keyword>
<dbReference type="InterPro" id="IPR016171">
    <property type="entry name" value="Vanillyl_alc_oxidase_C-sub2"/>
</dbReference>
<gene>
    <name evidence="9" type="ORF">IOD40_04300</name>
</gene>
<reference evidence="9 10" key="1">
    <citation type="submission" date="2020-10" db="EMBL/GenBank/DDBJ databases">
        <title>Aquamicrobium zhengzhouensis sp. nov., a exopolysaccharide producing bacterium isolated from farmland soil.</title>
        <authorList>
            <person name="Wang X."/>
        </authorList>
    </citation>
    <scope>NUCLEOTIDE SEQUENCE [LARGE SCALE GENOMIC DNA]</scope>
    <source>
        <strain evidence="10">cd-1</strain>
    </source>
</reference>
<dbReference type="InterPro" id="IPR036318">
    <property type="entry name" value="FAD-bd_PCMH-like_sf"/>
</dbReference>
<dbReference type="InterPro" id="IPR016164">
    <property type="entry name" value="FAD-linked_Oxase-like_C"/>
</dbReference>
<dbReference type="SUPFAM" id="SSF56176">
    <property type="entry name" value="FAD-binding/transporter-associated domain-like"/>
    <property type="match status" value="1"/>
</dbReference>
<dbReference type="PANTHER" id="PTHR11748">
    <property type="entry name" value="D-LACTATE DEHYDROGENASE"/>
    <property type="match status" value="1"/>
</dbReference>
<dbReference type="InterPro" id="IPR006094">
    <property type="entry name" value="Oxid_FAD_bind_N"/>
</dbReference>
<comment type="similarity">
    <text evidence="2">Belongs to the FAD-binding oxidoreductase/transferase type 4 family.</text>
</comment>
<dbReference type="InterPro" id="IPR016166">
    <property type="entry name" value="FAD-bd_PCMH"/>
</dbReference>
<comment type="cofactor">
    <cofactor evidence="1">
        <name>FAD</name>
        <dbReference type="ChEBI" id="CHEBI:57692"/>
    </cofactor>
</comment>
<proteinExistence type="inferred from homology"/>
<evidence type="ECO:0000256" key="2">
    <source>
        <dbReference type="ARBA" id="ARBA00008000"/>
    </source>
</evidence>
<evidence type="ECO:0000313" key="9">
    <source>
        <dbReference type="EMBL" id="MBI1619885.1"/>
    </source>
</evidence>
<comment type="caution">
    <text evidence="9">The sequence shown here is derived from an EMBL/GenBank/DDBJ whole genome shotgun (WGS) entry which is preliminary data.</text>
</comment>
<keyword evidence="10" id="KW-1185">Reference proteome</keyword>
<evidence type="ECO:0000256" key="7">
    <source>
        <dbReference type="ARBA" id="ARBA00038897"/>
    </source>
</evidence>
<organism evidence="9 10">
    <name type="scientific">Aquamicrobium zhengzhouense</name>
    <dbReference type="NCBI Taxonomy" id="2781738"/>
    <lineage>
        <taxon>Bacteria</taxon>
        <taxon>Pseudomonadati</taxon>
        <taxon>Pseudomonadota</taxon>
        <taxon>Alphaproteobacteria</taxon>
        <taxon>Hyphomicrobiales</taxon>
        <taxon>Phyllobacteriaceae</taxon>
        <taxon>Aquamicrobium</taxon>
    </lineage>
</organism>
<evidence type="ECO:0000256" key="4">
    <source>
        <dbReference type="ARBA" id="ARBA00022827"/>
    </source>
</evidence>
<evidence type="ECO:0000256" key="1">
    <source>
        <dbReference type="ARBA" id="ARBA00001974"/>
    </source>
</evidence>
<keyword evidence="3" id="KW-0285">Flavoprotein</keyword>
<evidence type="ECO:0000256" key="3">
    <source>
        <dbReference type="ARBA" id="ARBA00022630"/>
    </source>
</evidence>
<sequence>MSHNAAQVIEALKPLLGERLVTATAVREHHSRDMSSHAASMPDAVVFPRTEQEVQEIVRACGKYGVPIVPYGAGSSMEGHTIPIHGGICLSTRDMNGIIEIVAEDALAVVQPGVTRKQLNTELRALGLTFPVDPGADATLGGMASTRASGTAAVRYGTMRENVLALRAVTADGEVVKTGSRAKKSSTGYDLTHLFVGSEGTLGVITELTVRLHPVPEQVASAICAFETVEGAIATVQETVQYGIPVGRVEFLDTYSIESTNLYSGMDLKVAPTLFFEFEGTPAWVEEQSTIVAEIAAANGGSNFQWSTDAEERARLWQARHNHYWAIKARRTGCEIYTSDICVPISKLAENIVAGLADIEASPLEGQIIAHAGDGNFHAGYLVDPNDEAELAEAARLADRSAERALASGGTVSGEHGIGIGKLKFLRREHGDAAVEAMKRIKLALDPAGIMNPGKLGQEG</sequence>
<dbReference type="Pfam" id="PF02913">
    <property type="entry name" value="FAD-oxidase_C"/>
    <property type="match status" value="1"/>
</dbReference>
<dbReference type="Gene3D" id="1.10.45.10">
    <property type="entry name" value="Vanillyl-alcohol Oxidase, Chain A, domain 4"/>
    <property type="match status" value="1"/>
</dbReference>
<protein>
    <recommendedName>
        <fullName evidence="7">D-lactate dehydrogenase (cytochrome)</fullName>
        <ecNumber evidence="7">1.1.2.4</ecNumber>
    </recommendedName>
</protein>
<dbReference type="Gene3D" id="3.30.70.2740">
    <property type="match status" value="1"/>
</dbReference>
<dbReference type="PANTHER" id="PTHR11748:SF111">
    <property type="entry name" value="D-LACTATE DEHYDROGENASE, MITOCHONDRIAL-RELATED"/>
    <property type="match status" value="1"/>
</dbReference>
<dbReference type="Pfam" id="PF01565">
    <property type="entry name" value="FAD_binding_4"/>
    <property type="match status" value="1"/>
</dbReference>
<keyword evidence="5" id="KW-0809">Transit peptide</keyword>
<dbReference type="RefSeq" id="WP_198474684.1">
    <property type="nucleotide sequence ID" value="NZ_JADGMQ010000002.1"/>
</dbReference>
<accession>A0ABS0SB64</accession>
<dbReference type="Proteomes" id="UP000601789">
    <property type="component" value="Unassembled WGS sequence"/>
</dbReference>
<feature type="domain" description="FAD-binding PCMH-type" evidence="8">
    <location>
        <begin position="38"/>
        <end position="215"/>
    </location>
</feature>
<evidence type="ECO:0000256" key="5">
    <source>
        <dbReference type="ARBA" id="ARBA00022946"/>
    </source>
</evidence>
<evidence type="ECO:0000256" key="6">
    <source>
        <dbReference type="ARBA" id="ARBA00023002"/>
    </source>
</evidence>
<dbReference type="Gene3D" id="3.30.465.10">
    <property type="match status" value="1"/>
</dbReference>
<dbReference type="EC" id="1.1.2.4" evidence="7"/>
<evidence type="ECO:0000259" key="8">
    <source>
        <dbReference type="PROSITE" id="PS51387"/>
    </source>
</evidence>
<dbReference type="PROSITE" id="PS51387">
    <property type="entry name" value="FAD_PCMH"/>
    <property type="match status" value="1"/>
</dbReference>
<name>A0ABS0SB64_9HYPH</name>
<evidence type="ECO:0000313" key="10">
    <source>
        <dbReference type="Proteomes" id="UP000601789"/>
    </source>
</evidence>
<dbReference type="EMBL" id="JADGMQ010000002">
    <property type="protein sequence ID" value="MBI1619885.1"/>
    <property type="molecule type" value="Genomic_DNA"/>
</dbReference>
<dbReference type="InterPro" id="IPR016169">
    <property type="entry name" value="FAD-bd_PCMH_sub2"/>
</dbReference>
<keyword evidence="4" id="KW-0274">FAD</keyword>
<dbReference type="SUPFAM" id="SSF55103">
    <property type="entry name" value="FAD-linked oxidases, C-terminal domain"/>
    <property type="match status" value="1"/>
</dbReference>